<dbReference type="InterPro" id="IPR034149">
    <property type="entry name" value="TOPRIM_TopoI"/>
</dbReference>
<dbReference type="InterPro" id="IPR023405">
    <property type="entry name" value="Topo_IA_core_domain"/>
</dbReference>
<feature type="region of interest" description="Disordered" evidence="11">
    <location>
        <begin position="834"/>
        <end position="877"/>
    </location>
</feature>
<dbReference type="Pfam" id="PF13368">
    <property type="entry name" value="Toprim_C_rpt"/>
    <property type="match status" value="3"/>
</dbReference>
<feature type="domain" description="Toprim" evidence="12">
    <location>
        <begin position="1"/>
        <end position="117"/>
    </location>
</feature>
<dbReference type="Gene3D" id="2.70.20.10">
    <property type="entry name" value="Topoisomerase I, domain 3"/>
    <property type="match status" value="1"/>
</dbReference>
<evidence type="ECO:0000256" key="1">
    <source>
        <dbReference type="ARBA" id="ARBA00000213"/>
    </source>
</evidence>
<dbReference type="Gene3D" id="1.10.460.10">
    <property type="entry name" value="Topoisomerase I, domain 2"/>
    <property type="match status" value="1"/>
</dbReference>
<comment type="caution">
    <text evidence="10">Lacks conserved residue(s) required for the propagation of feature annotation.</text>
</comment>
<dbReference type="Pfam" id="PF01751">
    <property type="entry name" value="Toprim"/>
    <property type="match status" value="1"/>
</dbReference>
<dbReference type="NCBIfam" id="TIGR01051">
    <property type="entry name" value="topA_bact"/>
    <property type="match status" value="1"/>
</dbReference>
<feature type="region of interest" description="Disordered" evidence="11">
    <location>
        <begin position="769"/>
        <end position="794"/>
    </location>
</feature>
<dbReference type="Proteomes" id="UP000773614">
    <property type="component" value="Unassembled WGS sequence"/>
</dbReference>
<feature type="compositionally biased region" description="Low complexity" evidence="11">
    <location>
        <begin position="847"/>
        <end position="868"/>
    </location>
</feature>
<dbReference type="Gene3D" id="3.30.65.10">
    <property type="entry name" value="Bacterial Topoisomerase I, domain 1"/>
    <property type="match status" value="1"/>
</dbReference>
<evidence type="ECO:0000256" key="6">
    <source>
        <dbReference type="ARBA" id="ARBA00022842"/>
    </source>
</evidence>
<dbReference type="SUPFAM" id="SSF57783">
    <property type="entry name" value="Zinc beta-ribbon"/>
    <property type="match status" value="1"/>
</dbReference>
<dbReference type="SMART" id="SM00436">
    <property type="entry name" value="TOP1Bc"/>
    <property type="match status" value="1"/>
</dbReference>
<dbReference type="SMART" id="SM00493">
    <property type="entry name" value="TOPRIM"/>
    <property type="match status" value="1"/>
</dbReference>
<dbReference type="InterPro" id="IPR005733">
    <property type="entry name" value="TopoI_bac-type"/>
</dbReference>
<dbReference type="RefSeq" id="WP_161139024.1">
    <property type="nucleotide sequence ID" value="NZ_SPKJ01000005.1"/>
</dbReference>
<dbReference type="EC" id="5.6.2.1" evidence="10"/>
<organism evidence="14 15">
    <name type="scientific">Propylenella binzhouense</name>
    <dbReference type="NCBI Taxonomy" id="2555902"/>
    <lineage>
        <taxon>Bacteria</taxon>
        <taxon>Pseudomonadati</taxon>
        <taxon>Pseudomonadota</taxon>
        <taxon>Alphaproteobacteria</taxon>
        <taxon>Hyphomicrobiales</taxon>
        <taxon>Propylenellaceae</taxon>
        <taxon>Propylenella</taxon>
    </lineage>
</organism>
<comment type="subunit">
    <text evidence="10">Monomer.</text>
</comment>
<dbReference type="SMART" id="SM00437">
    <property type="entry name" value="TOP1Ac"/>
    <property type="match status" value="1"/>
</dbReference>
<feature type="site" description="Interaction with DNA" evidence="10">
    <location>
        <position position="31"/>
    </location>
</feature>
<feature type="domain" description="Topo IA-type catalytic" evidence="13">
    <location>
        <begin position="131"/>
        <end position="568"/>
    </location>
</feature>
<evidence type="ECO:0000256" key="9">
    <source>
        <dbReference type="ARBA" id="ARBA00023235"/>
    </source>
</evidence>
<evidence type="ECO:0000259" key="12">
    <source>
        <dbReference type="PROSITE" id="PS50880"/>
    </source>
</evidence>
<comment type="catalytic activity">
    <reaction evidence="1 10">
        <text>ATP-independent breakage of single-stranded DNA, followed by passage and rejoining.</text>
        <dbReference type="EC" id="5.6.2.1"/>
    </reaction>
</comment>
<dbReference type="OrthoDB" id="9804262at2"/>
<dbReference type="GO" id="GO:0003677">
    <property type="term" value="F:DNA binding"/>
    <property type="evidence" value="ECO:0007669"/>
    <property type="project" value="UniProtKB-KW"/>
</dbReference>
<keyword evidence="5" id="KW-0862">Zinc</keyword>
<dbReference type="InterPro" id="IPR003602">
    <property type="entry name" value="Topo_IA_DNA-bd_dom"/>
</dbReference>
<evidence type="ECO:0000313" key="14">
    <source>
        <dbReference type="EMBL" id="MYZ46680.1"/>
    </source>
</evidence>
<feature type="site" description="Interaction with DNA" evidence="10">
    <location>
        <position position="500"/>
    </location>
</feature>
<dbReference type="GO" id="GO:0006265">
    <property type="term" value="P:DNA topological change"/>
    <property type="evidence" value="ECO:0007669"/>
    <property type="project" value="UniProtKB-UniRule"/>
</dbReference>
<dbReference type="InterPro" id="IPR013826">
    <property type="entry name" value="Topo_IA_cen_sub3"/>
</dbReference>
<proteinExistence type="inferred from homology"/>
<dbReference type="PROSITE" id="PS52039">
    <property type="entry name" value="TOPO_IA_2"/>
    <property type="match status" value="1"/>
</dbReference>
<evidence type="ECO:0000256" key="8">
    <source>
        <dbReference type="ARBA" id="ARBA00023125"/>
    </source>
</evidence>
<dbReference type="InterPro" id="IPR013825">
    <property type="entry name" value="Topo_IA_cen_sub2"/>
</dbReference>
<dbReference type="PRINTS" id="PR00417">
    <property type="entry name" value="PRTPISMRASEI"/>
</dbReference>
<dbReference type="InterPro" id="IPR003601">
    <property type="entry name" value="Topo_IA_2"/>
</dbReference>
<keyword evidence="9 10" id="KW-0413">Isomerase</keyword>
<protein>
    <recommendedName>
        <fullName evidence="10">DNA topoisomerase 1</fullName>
        <ecNumber evidence="10">5.6.2.1</ecNumber>
    </recommendedName>
    <alternativeName>
        <fullName evidence="10">DNA topoisomerase I</fullName>
    </alternativeName>
</protein>
<reference evidence="14" key="1">
    <citation type="submission" date="2019-03" db="EMBL/GenBank/DDBJ databases">
        <title>Afifella sp. nov., isolated from activated sludge.</title>
        <authorList>
            <person name="Li Q."/>
            <person name="Liu Y."/>
        </authorList>
    </citation>
    <scope>NUCLEOTIDE SEQUENCE</scope>
    <source>
        <strain evidence="14">L72</strain>
    </source>
</reference>
<keyword evidence="3" id="KW-0479">Metal-binding</keyword>
<dbReference type="PANTHER" id="PTHR42785:SF1">
    <property type="entry name" value="DNA TOPOISOMERASE"/>
    <property type="match status" value="1"/>
</dbReference>
<dbReference type="CDD" id="cd03363">
    <property type="entry name" value="TOPRIM_TopoIA_TopoI"/>
    <property type="match status" value="1"/>
</dbReference>
<evidence type="ECO:0000256" key="2">
    <source>
        <dbReference type="ARBA" id="ARBA00009446"/>
    </source>
</evidence>
<dbReference type="GO" id="GO:0005694">
    <property type="term" value="C:chromosome"/>
    <property type="evidence" value="ECO:0007669"/>
    <property type="project" value="InterPro"/>
</dbReference>
<dbReference type="CDD" id="cd00186">
    <property type="entry name" value="TOP1Ac"/>
    <property type="match status" value="1"/>
</dbReference>
<comment type="function">
    <text evidence="10">Releases the supercoiling and torsional tension of DNA, which is introduced during the DNA replication and transcription, by transiently cleaving and rejoining one strand of the DNA duplex. Introduces a single-strand break via transesterification at a target site in duplex DNA. The scissile phosphodiester is attacked by the catalytic tyrosine of the enzyme, resulting in the formation of a DNA-(5'-phosphotyrosyl)-enzyme intermediate and the expulsion of a 3'-OH DNA strand. The free DNA strand then undergoes passage around the unbroken strand, thus removing DNA supercoils. Finally, in the religation step, the DNA 3'-OH attacks the covalent intermediate to expel the active-site tyrosine and restore the DNA phosphodiester backbone.</text>
</comment>
<dbReference type="InterPro" id="IPR000380">
    <property type="entry name" value="Topo_IA"/>
</dbReference>
<feature type="site" description="Interaction with DNA" evidence="10">
    <location>
        <position position="141"/>
    </location>
</feature>
<feature type="site" description="Interaction with DNA" evidence="10">
    <location>
        <position position="142"/>
    </location>
</feature>
<evidence type="ECO:0000256" key="10">
    <source>
        <dbReference type="HAMAP-Rule" id="MF_00952"/>
    </source>
</evidence>
<dbReference type="PROSITE" id="PS50880">
    <property type="entry name" value="TOPRIM"/>
    <property type="match status" value="1"/>
</dbReference>
<feature type="region of interest" description="Interaction with DNA" evidence="10">
    <location>
        <begin position="165"/>
        <end position="170"/>
    </location>
</feature>
<keyword evidence="15" id="KW-1185">Reference proteome</keyword>
<evidence type="ECO:0000256" key="3">
    <source>
        <dbReference type="ARBA" id="ARBA00022723"/>
    </source>
</evidence>
<sequence>MDVVIVESPAKAKTINKYLGPGYQVLASYGHVRDLPSKDGSVRPDEDFEMSWDVDAKSRKRLSDIADAVKSADRLILATDPDREGEAISWHVLQVLQSKKVLRDKPVSRVVFNAITKQAVQDAMKNPRTIDEPLVDAYLARRALDYLVGFTLSPVLWRKLPGARSAGRVQSVALRLVCDREAEIERFKPQEYWSITAFLKSAQREPVTARLVEIDGRKLNRLSIGEGGEANRIKARLEAAQFTVASVESKPHKRHPQPPFTTSTLQQEAQRKLGFDASRTMQIAQRLYEGVEIRGEPVGLITYMRTDGVDVAPEALAATRRLIGSEYGERYLPAAPRRYHAKAKNAQEAHEAIRPTDLQRLPADVERFLDRDQARLYELIWKRMMASQMESAEIERTTIDIDARDPHGRGTVRATGSVIRFDGFLTLYQEGRDDEEDEEGGRLPRLAAGETMSRDRIEAEQHFTEPPPRYTEASLIKKMEELGIGRPSTYAQTMTVLRDRDYVRLDKKRLVPEDKGRLVTSFLEAFFRRYVEYDFTADLEEQLDRISAGELSWKDVLRDFWRDFQAAVEETRELRVSDVLEALNELLGEHVFPPREDGGDPRACPVCGSGRLSLKLGKFGAFIGCSNYPECRYTRQLGDGNGEPGGAEGALAANGTVDLGEDPVSGLHVFLKSGRFGPYVQLGENEKPKRSSLPKGWSPDELTLEKALMLLSLPREVGLHPETGKPISAGLGRYGPFVEHAGTYANLDSIDEVFTVGANRAVSLLAEKQARGGRNRSAPAALKELGEHPDGGPVTVRSGRYGPYVSHGKVNATLPKGTDPEAITLEQALALIAEKESKGGGKKPARKPAAGAAGRTKSRSAKPAPAKAAKPKSKAKA</sequence>
<dbReference type="InterPro" id="IPR013824">
    <property type="entry name" value="Topo_IA_cen_sub1"/>
</dbReference>
<dbReference type="InterPro" id="IPR023406">
    <property type="entry name" value="Topo_IA_AS"/>
</dbReference>
<dbReference type="SUPFAM" id="SSF56712">
    <property type="entry name" value="Prokaryotic type I DNA topoisomerase"/>
    <property type="match status" value="1"/>
</dbReference>
<dbReference type="PROSITE" id="PS00396">
    <property type="entry name" value="TOPO_IA_1"/>
    <property type="match status" value="1"/>
</dbReference>
<dbReference type="GO" id="GO:0008270">
    <property type="term" value="F:zinc ion binding"/>
    <property type="evidence" value="ECO:0007669"/>
    <property type="project" value="UniProtKB-KW"/>
</dbReference>
<feature type="site" description="Interaction with DNA" evidence="10">
    <location>
        <position position="157"/>
    </location>
</feature>
<evidence type="ECO:0000259" key="13">
    <source>
        <dbReference type="PROSITE" id="PS52039"/>
    </source>
</evidence>
<feature type="active site" description="O-(5'-phospho-DNA)-tyrosine intermediate" evidence="10">
    <location>
        <position position="303"/>
    </location>
</feature>
<evidence type="ECO:0000256" key="7">
    <source>
        <dbReference type="ARBA" id="ARBA00023029"/>
    </source>
</evidence>
<dbReference type="Pfam" id="PF01131">
    <property type="entry name" value="Topoisom_bac"/>
    <property type="match status" value="1"/>
</dbReference>
<dbReference type="InterPro" id="IPR025589">
    <property type="entry name" value="Toprim_C_rpt"/>
</dbReference>
<dbReference type="EMBL" id="SPKJ01000005">
    <property type="protein sequence ID" value="MYZ46680.1"/>
    <property type="molecule type" value="Genomic_DNA"/>
</dbReference>
<feature type="site" description="Interaction with DNA" evidence="10">
    <location>
        <position position="305"/>
    </location>
</feature>
<dbReference type="Gene3D" id="1.10.290.10">
    <property type="entry name" value="Topoisomerase I, domain 4"/>
    <property type="match status" value="1"/>
</dbReference>
<comment type="caution">
    <text evidence="14">The sequence shown here is derived from an EMBL/GenBank/DDBJ whole genome shotgun (WGS) entry which is preliminary data.</text>
</comment>
<keyword evidence="6" id="KW-0460">Magnesium</keyword>
<keyword evidence="8 10" id="KW-0238">DNA-binding</keyword>
<evidence type="ECO:0000256" key="4">
    <source>
        <dbReference type="ARBA" id="ARBA00022771"/>
    </source>
</evidence>
<accession>A0A964T1N3</accession>
<evidence type="ECO:0000256" key="11">
    <source>
        <dbReference type="SAM" id="MobiDB-lite"/>
    </source>
</evidence>
<dbReference type="Pfam" id="PF01396">
    <property type="entry name" value="Zn_ribbon_Top1"/>
    <property type="match status" value="1"/>
</dbReference>
<dbReference type="GO" id="GO:0003917">
    <property type="term" value="F:DNA topoisomerase type I (single strand cut, ATP-independent) activity"/>
    <property type="evidence" value="ECO:0007669"/>
    <property type="project" value="UniProtKB-UniRule"/>
</dbReference>
<keyword evidence="4" id="KW-0863">Zinc-finger</keyword>
<gene>
    <name evidence="10 14" type="primary">topA</name>
    <name evidence="14" type="ORF">E4O86_02965</name>
</gene>
<dbReference type="Gene3D" id="3.40.50.140">
    <property type="match status" value="1"/>
</dbReference>
<dbReference type="PANTHER" id="PTHR42785">
    <property type="entry name" value="DNA TOPOISOMERASE, TYPE IA, CORE"/>
    <property type="match status" value="1"/>
</dbReference>
<comment type="similarity">
    <text evidence="2 10">Belongs to the type IA topoisomerase family.</text>
</comment>
<dbReference type="InterPro" id="IPR028612">
    <property type="entry name" value="Topoisom_1_IA"/>
</dbReference>
<dbReference type="InterPro" id="IPR006171">
    <property type="entry name" value="TOPRIM_dom"/>
</dbReference>
<dbReference type="InterPro" id="IPR013497">
    <property type="entry name" value="Topo_IA_cen"/>
</dbReference>
<name>A0A964T1N3_9HYPH</name>
<dbReference type="AlphaFoldDB" id="A0A964T1N3"/>
<feature type="region of interest" description="Disordered" evidence="11">
    <location>
        <begin position="246"/>
        <end position="266"/>
    </location>
</feature>
<evidence type="ECO:0000313" key="15">
    <source>
        <dbReference type="Proteomes" id="UP000773614"/>
    </source>
</evidence>
<dbReference type="InterPro" id="IPR013498">
    <property type="entry name" value="Topo_IA_Znf"/>
</dbReference>
<feature type="site" description="Interaction with DNA" evidence="10">
    <location>
        <position position="145"/>
    </location>
</feature>
<dbReference type="HAMAP" id="MF_00952">
    <property type="entry name" value="Topoisom_1_prok"/>
    <property type="match status" value="1"/>
</dbReference>
<evidence type="ECO:0000256" key="5">
    <source>
        <dbReference type="ARBA" id="ARBA00022833"/>
    </source>
</evidence>
<keyword evidence="7 10" id="KW-0799">Topoisomerase</keyword>